<name>A0A316HJF4_9PSEU</name>
<dbReference type="RefSeq" id="WP_267900124.1">
    <property type="nucleotide sequence ID" value="NZ_QGHB01000023.1"/>
</dbReference>
<protein>
    <submittedName>
        <fullName evidence="2">Uncharacterized protein</fullName>
    </submittedName>
</protein>
<organism evidence="2 3">
    <name type="scientific">Lentzea atacamensis</name>
    <dbReference type="NCBI Taxonomy" id="531938"/>
    <lineage>
        <taxon>Bacteria</taxon>
        <taxon>Bacillati</taxon>
        <taxon>Actinomycetota</taxon>
        <taxon>Actinomycetes</taxon>
        <taxon>Pseudonocardiales</taxon>
        <taxon>Pseudonocardiaceae</taxon>
        <taxon>Lentzea</taxon>
    </lineage>
</organism>
<evidence type="ECO:0000256" key="1">
    <source>
        <dbReference type="SAM" id="MobiDB-lite"/>
    </source>
</evidence>
<proteinExistence type="predicted"/>
<accession>A0A316HJF4</accession>
<feature type="region of interest" description="Disordered" evidence="1">
    <location>
        <begin position="22"/>
        <end position="41"/>
    </location>
</feature>
<evidence type="ECO:0000313" key="3">
    <source>
        <dbReference type="Proteomes" id="UP000246005"/>
    </source>
</evidence>
<reference evidence="2 3" key="1">
    <citation type="submission" date="2018-05" db="EMBL/GenBank/DDBJ databases">
        <title>Genomic Encyclopedia of Type Strains, Phase IV (KMG-IV): sequencing the most valuable type-strain genomes for metagenomic binning, comparative biology and taxonomic classification.</title>
        <authorList>
            <person name="Goeker M."/>
        </authorList>
    </citation>
    <scope>NUCLEOTIDE SEQUENCE [LARGE SCALE GENOMIC DNA]</scope>
    <source>
        <strain evidence="2 3">DSM 45480</strain>
    </source>
</reference>
<dbReference type="Proteomes" id="UP000246005">
    <property type="component" value="Unassembled WGS sequence"/>
</dbReference>
<comment type="caution">
    <text evidence="2">The sequence shown here is derived from an EMBL/GenBank/DDBJ whole genome shotgun (WGS) entry which is preliminary data.</text>
</comment>
<gene>
    <name evidence="2" type="ORF">C8D88_12310</name>
</gene>
<dbReference type="AlphaFoldDB" id="A0A316HJF4"/>
<sequence>MNRGEAITTWLKPLRPVLDPGNQIAIGRGSRRSPTRWTEPW</sequence>
<dbReference type="EMBL" id="QGHB01000023">
    <property type="protein sequence ID" value="PWK80646.1"/>
    <property type="molecule type" value="Genomic_DNA"/>
</dbReference>
<evidence type="ECO:0000313" key="2">
    <source>
        <dbReference type="EMBL" id="PWK80646.1"/>
    </source>
</evidence>